<comment type="catalytic activity">
    <reaction evidence="1">
        <text>UDP-alpha-D-glucose = UDP-alpha-D-galactose</text>
        <dbReference type="Rhea" id="RHEA:22168"/>
        <dbReference type="ChEBI" id="CHEBI:58885"/>
        <dbReference type="ChEBI" id="CHEBI:66914"/>
        <dbReference type="EC" id="5.1.3.2"/>
    </reaction>
</comment>
<dbReference type="EC" id="5.1.3.2" evidence="5"/>
<keyword evidence="8 13" id="KW-0413">Isomerase</keyword>
<comment type="pathway">
    <text evidence="3">Carbohydrate metabolism; galactose metabolism.</text>
</comment>
<dbReference type="AlphaFoldDB" id="A0A968GBS0"/>
<comment type="cofactor">
    <cofactor evidence="2">
        <name>NAD(+)</name>
        <dbReference type="ChEBI" id="CHEBI:57540"/>
    </cofactor>
</comment>
<evidence type="ECO:0000256" key="6">
    <source>
        <dbReference type="ARBA" id="ARBA00018569"/>
    </source>
</evidence>
<dbReference type="Proteomes" id="UP000752013">
    <property type="component" value="Unassembled WGS sequence"/>
</dbReference>
<dbReference type="NCBIfam" id="TIGR01179">
    <property type="entry name" value="galE"/>
    <property type="match status" value="1"/>
</dbReference>
<dbReference type="Pfam" id="PF01370">
    <property type="entry name" value="Epimerase"/>
    <property type="match status" value="1"/>
</dbReference>
<sequence>MKVVVIGGAGYIGAHVVKALLDKDHQVKVYDNLSTGQEINYFNGVENVVADILDYPSLVKELLGFDAVIHLAAFKAVGESMEFPEKYSINNIMGTLNVLNAMTATKVPYFVFSSSAAIFGEGNGEPIGEEALKAPSNYYGFTKLEIERFLAWYDRLKDIKSISLRYFNAAGYDPSGTIKGLERNPANLIPVIMEAAFGIRSELVIFGNDYPTTDGTCIRDYIHVSDLAEAHVKALDYLVLHNQSMSLNLGTGRGLSVQEIYDEAVHVHGSVIPMRYGERRDGDPSQLIAASSKAQSVLGWTPQYSDRETLIKTTYQAYQRYYQSK</sequence>
<proteinExistence type="inferred from homology"/>
<evidence type="ECO:0000313" key="13">
    <source>
        <dbReference type="EMBL" id="NIZ46874.1"/>
    </source>
</evidence>
<evidence type="ECO:0000256" key="7">
    <source>
        <dbReference type="ARBA" id="ARBA00023027"/>
    </source>
</evidence>
<evidence type="ECO:0000313" key="14">
    <source>
        <dbReference type="Proteomes" id="UP000752013"/>
    </source>
</evidence>
<protein>
    <recommendedName>
        <fullName evidence="6">UDP-glucose 4-epimerase</fullName>
        <ecNumber evidence="5">5.1.3.2</ecNumber>
    </recommendedName>
    <alternativeName>
        <fullName evidence="11">Galactowaldenase</fullName>
    </alternativeName>
    <alternativeName>
        <fullName evidence="10">UDP-galactose 4-epimerase</fullName>
    </alternativeName>
</protein>
<keyword evidence="9" id="KW-0119">Carbohydrate metabolism</keyword>
<accession>A0A968GBS0</accession>
<name>A0A968GBS0_9SPIO</name>
<feature type="domain" description="NAD-dependent epimerase/dehydratase" evidence="12">
    <location>
        <begin position="3"/>
        <end position="240"/>
    </location>
</feature>
<evidence type="ECO:0000256" key="3">
    <source>
        <dbReference type="ARBA" id="ARBA00004947"/>
    </source>
</evidence>
<evidence type="ECO:0000256" key="5">
    <source>
        <dbReference type="ARBA" id="ARBA00013189"/>
    </source>
</evidence>
<evidence type="ECO:0000256" key="1">
    <source>
        <dbReference type="ARBA" id="ARBA00000083"/>
    </source>
</evidence>
<dbReference type="GO" id="GO:0033499">
    <property type="term" value="P:galactose catabolic process via UDP-galactose, Leloir pathway"/>
    <property type="evidence" value="ECO:0007669"/>
    <property type="project" value="TreeGrafter"/>
</dbReference>
<organism evidence="13 14">
    <name type="scientific">Entomospira nematocerorum</name>
    <dbReference type="NCBI Taxonomy" id="2719987"/>
    <lineage>
        <taxon>Bacteria</taxon>
        <taxon>Pseudomonadati</taxon>
        <taxon>Spirochaetota</taxon>
        <taxon>Spirochaetia</taxon>
        <taxon>Spirochaetales</taxon>
        <taxon>Spirochaetaceae</taxon>
        <taxon>Entomospira</taxon>
    </lineage>
</organism>
<evidence type="ECO:0000256" key="11">
    <source>
        <dbReference type="ARBA" id="ARBA00033067"/>
    </source>
</evidence>
<dbReference type="GO" id="GO:0003978">
    <property type="term" value="F:UDP-glucose 4-epimerase activity"/>
    <property type="evidence" value="ECO:0007669"/>
    <property type="project" value="UniProtKB-EC"/>
</dbReference>
<reference evidence="13" key="1">
    <citation type="submission" date="2020-03" db="EMBL/GenBank/DDBJ databases">
        <title>Spirochaetal bacteria isolated from arthropods constitute a novel genus Entomospira genus novum within the order Spirochaetales.</title>
        <authorList>
            <person name="Grana-Miraglia L."/>
            <person name="Sikutova S."/>
            <person name="Fingerle V."/>
            <person name="Sing A."/>
            <person name="Castillo-Ramirez S."/>
            <person name="Margos G."/>
            <person name="Rudolf I."/>
        </authorList>
    </citation>
    <scope>NUCLEOTIDE SEQUENCE</scope>
    <source>
        <strain evidence="13">BR208</strain>
    </source>
</reference>
<dbReference type="PANTHER" id="PTHR43725:SF53">
    <property type="entry name" value="UDP-ARABINOSE 4-EPIMERASE 1"/>
    <property type="match status" value="1"/>
</dbReference>
<evidence type="ECO:0000256" key="8">
    <source>
        <dbReference type="ARBA" id="ARBA00023235"/>
    </source>
</evidence>
<evidence type="ECO:0000256" key="4">
    <source>
        <dbReference type="ARBA" id="ARBA00007637"/>
    </source>
</evidence>
<dbReference type="PANTHER" id="PTHR43725">
    <property type="entry name" value="UDP-GLUCOSE 4-EPIMERASE"/>
    <property type="match status" value="1"/>
</dbReference>
<evidence type="ECO:0000256" key="2">
    <source>
        <dbReference type="ARBA" id="ARBA00001911"/>
    </source>
</evidence>
<dbReference type="EMBL" id="JAATLK010000001">
    <property type="protein sequence ID" value="NIZ46874.1"/>
    <property type="molecule type" value="Genomic_DNA"/>
</dbReference>
<evidence type="ECO:0000256" key="9">
    <source>
        <dbReference type="ARBA" id="ARBA00023277"/>
    </source>
</evidence>
<gene>
    <name evidence="13" type="primary">galE</name>
    <name evidence="13" type="ORF">HCT46_02955</name>
</gene>
<evidence type="ECO:0000259" key="12">
    <source>
        <dbReference type="Pfam" id="PF01370"/>
    </source>
</evidence>
<dbReference type="SUPFAM" id="SSF51735">
    <property type="entry name" value="NAD(P)-binding Rossmann-fold domains"/>
    <property type="match status" value="1"/>
</dbReference>
<keyword evidence="14" id="KW-1185">Reference proteome</keyword>
<keyword evidence="7" id="KW-0520">NAD</keyword>
<dbReference type="InterPro" id="IPR001509">
    <property type="entry name" value="Epimerase_deHydtase"/>
</dbReference>
<evidence type="ECO:0000256" key="10">
    <source>
        <dbReference type="ARBA" id="ARBA00031367"/>
    </source>
</evidence>
<dbReference type="InterPro" id="IPR036291">
    <property type="entry name" value="NAD(P)-bd_dom_sf"/>
</dbReference>
<dbReference type="Gene3D" id="3.90.25.10">
    <property type="entry name" value="UDP-galactose 4-epimerase, domain 1"/>
    <property type="match status" value="1"/>
</dbReference>
<dbReference type="InterPro" id="IPR005886">
    <property type="entry name" value="UDP_G4E"/>
</dbReference>
<dbReference type="Gene3D" id="3.40.50.720">
    <property type="entry name" value="NAD(P)-binding Rossmann-like Domain"/>
    <property type="match status" value="1"/>
</dbReference>
<comment type="similarity">
    <text evidence="4">Belongs to the NAD(P)-dependent epimerase/dehydratase family.</text>
</comment>
<comment type="caution">
    <text evidence="13">The sequence shown here is derived from an EMBL/GenBank/DDBJ whole genome shotgun (WGS) entry which is preliminary data.</text>
</comment>
<dbReference type="RefSeq" id="WP_167703318.1">
    <property type="nucleotide sequence ID" value="NZ_CP118168.1"/>
</dbReference>